<dbReference type="InterPro" id="IPR038765">
    <property type="entry name" value="Papain-like_cys_pep_sf"/>
</dbReference>
<dbReference type="PANTHER" id="PTHR48153">
    <property type="entry name" value="UFM1-SPECIFIC PROTEASE 2"/>
    <property type="match status" value="1"/>
</dbReference>
<dbReference type="EMBL" id="JARGDH010000003">
    <property type="protein sequence ID" value="KAL0272739.1"/>
    <property type="molecule type" value="Genomic_DNA"/>
</dbReference>
<gene>
    <name evidence="11" type="ORF">PYX00_005601</name>
</gene>
<comment type="caution">
    <text evidence="11">The sequence shown here is derived from an EMBL/GenBank/DDBJ whole genome shotgun (WGS) entry which is preliminary data.</text>
</comment>
<evidence type="ECO:0000259" key="8">
    <source>
        <dbReference type="Pfam" id="PF07910"/>
    </source>
</evidence>
<sequence>MSQARLKISSLVIERLQNIRDWSEGHLFGIKDDVAFTVLGFCLTKTKTPSENEDKPNSEINFNHNIIPNLPANINILGEFIVSPSEDVITWEKKCMKTDSKTASVLLIVDLNTHGLTAKLIKDKKCDKTEYDVIGDSYWKKLVNFYIKASVTLSCVFDYENVQSEFSTLKKKISQGAAFKLKDDEVYILENNISGAEINDKMDVEQLQSTMASNVDNVLYCNMFLKNISDSGNPEIAPVIKYEKKSFKSAKINLTINALSVVDPKHKATKLYEILVESVQRCIQLNEECLLTQLKYSDPNKISLPQICHFFPQKCGHFVTIAYPKKQMEDQLVSTREVFHKVLSLPMDLPMFRRGNVYSFVKSEDTGIVLTNPHEGLKPSGVQDGEVSLVQGIYGYHHYMQDGFDDNGWGCAYRSLQTIFSWFRYQGFTGKPIPTHKEIQQCLVDIGDKPSSFVGSKNWIGSTEVSFVLDTLLSVSSRIVSVSSGEELSMKGGELSHHFKTQGTPVMIGGGVLAHTILGVDYNRKTGALKFLVLDPHYTGDEDLSVIQSKGWCGWKGLDFWKKNAFYNMCLPIRPKSI</sequence>
<dbReference type="AlphaFoldDB" id="A0AAW2HS78"/>
<keyword evidence="3" id="KW-0833">Ubl conjugation pathway</keyword>
<keyword evidence="5" id="KW-0788">Thiol protease</keyword>
<evidence type="ECO:0000259" key="10">
    <source>
        <dbReference type="Pfam" id="PF26560"/>
    </source>
</evidence>
<comment type="function">
    <text evidence="6">Thiol protease which recognizes and hydrolyzes the peptide bond at the C-terminal Gly of UFM1, a ubiquitin-like modifier protein bound to a number of target proteins. Does not hydrolyze SUMO1 or ISG15 ubiquitin-like proteins.</text>
</comment>
<evidence type="ECO:0000313" key="11">
    <source>
        <dbReference type="EMBL" id="KAL0272739.1"/>
    </source>
</evidence>
<accession>A0AAW2HS78</accession>
<evidence type="ECO:0000256" key="7">
    <source>
        <dbReference type="ARBA" id="ARBA00073264"/>
    </source>
</evidence>
<evidence type="ECO:0000256" key="5">
    <source>
        <dbReference type="ARBA" id="ARBA00022807"/>
    </source>
</evidence>
<evidence type="ECO:0000256" key="2">
    <source>
        <dbReference type="ARBA" id="ARBA00022670"/>
    </source>
</evidence>
<evidence type="ECO:0000256" key="4">
    <source>
        <dbReference type="ARBA" id="ARBA00022801"/>
    </source>
</evidence>
<dbReference type="Pfam" id="PF20908">
    <property type="entry name" value="UfSP2_N"/>
    <property type="match status" value="1"/>
</dbReference>
<feature type="domain" description="UFSP2 second" evidence="9">
    <location>
        <begin position="225"/>
        <end position="362"/>
    </location>
</feature>
<dbReference type="Pfam" id="PF07910">
    <property type="entry name" value="Peptidase_C78"/>
    <property type="match status" value="1"/>
</dbReference>
<comment type="similarity">
    <text evidence="1">Belongs to the peptidase C78 family.</text>
</comment>
<dbReference type="GO" id="GO:0005783">
    <property type="term" value="C:endoplasmic reticulum"/>
    <property type="evidence" value="ECO:0007669"/>
    <property type="project" value="TreeGrafter"/>
</dbReference>
<evidence type="ECO:0000256" key="3">
    <source>
        <dbReference type="ARBA" id="ARBA00022786"/>
    </source>
</evidence>
<evidence type="ECO:0000259" key="9">
    <source>
        <dbReference type="Pfam" id="PF20908"/>
    </source>
</evidence>
<dbReference type="PANTHER" id="PTHR48153:SF2">
    <property type="entry name" value="UFM1-SPECIFIC PROTEASE 2"/>
    <property type="match status" value="1"/>
</dbReference>
<dbReference type="Gene3D" id="3.90.70.130">
    <property type="match status" value="1"/>
</dbReference>
<evidence type="ECO:0000256" key="1">
    <source>
        <dbReference type="ARBA" id="ARBA00008552"/>
    </source>
</evidence>
<proteinExistence type="inferred from homology"/>
<feature type="domain" description="UFSP2 N-terminal MPN-like" evidence="10">
    <location>
        <begin position="4"/>
        <end position="135"/>
    </location>
</feature>
<dbReference type="FunFam" id="3.90.70.130:FF:000001">
    <property type="entry name" value="Probable Ufm1-specific protease 2"/>
    <property type="match status" value="1"/>
</dbReference>
<dbReference type="GO" id="GO:0006508">
    <property type="term" value="P:proteolysis"/>
    <property type="evidence" value="ECO:0007669"/>
    <property type="project" value="UniProtKB-KW"/>
</dbReference>
<dbReference type="GO" id="GO:0071567">
    <property type="term" value="F:deUFMylase activity"/>
    <property type="evidence" value="ECO:0007669"/>
    <property type="project" value="UniProtKB-ARBA"/>
</dbReference>
<protein>
    <recommendedName>
        <fullName evidence="7">Probable Ufm1-specific protease 2</fullName>
    </recommendedName>
</protein>
<dbReference type="InterPro" id="IPR049387">
    <property type="entry name" value="UFSP2-like_2nd"/>
</dbReference>
<name>A0AAW2HS78_9NEOP</name>
<dbReference type="SUPFAM" id="SSF54001">
    <property type="entry name" value="Cysteine proteinases"/>
    <property type="match status" value="1"/>
</dbReference>
<evidence type="ECO:0000256" key="6">
    <source>
        <dbReference type="ARBA" id="ARBA00057559"/>
    </source>
</evidence>
<dbReference type="InterPro" id="IPR058757">
    <property type="entry name" value="UFSP2_MPN_N"/>
</dbReference>
<dbReference type="Pfam" id="PF26560">
    <property type="entry name" value="UFSP2_MPN_insect"/>
    <property type="match status" value="1"/>
</dbReference>
<keyword evidence="2" id="KW-0645">Protease</keyword>
<keyword evidence="4" id="KW-0378">Hydrolase</keyword>
<feature type="domain" description="UFSP1/2/DUB catalytic" evidence="8">
    <location>
        <begin position="386"/>
        <end position="570"/>
    </location>
</feature>
<dbReference type="GO" id="GO:0005634">
    <property type="term" value="C:nucleus"/>
    <property type="evidence" value="ECO:0007669"/>
    <property type="project" value="TreeGrafter"/>
</dbReference>
<dbReference type="InterPro" id="IPR012462">
    <property type="entry name" value="UFSP1/2_DUB_cat"/>
</dbReference>
<reference evidence="11" key="1">
    <citation type="journal article" date="2024" name="Gigascience">
        <title>Chromosome-level genome of the poultry shaft louse Menopon gallinae provides insight into the host-switching and adaptive evolution of parasitic lice.</title>
        <authorList>
            <person name="Xu Y."/>
            <person name="Ma L."/>
            <person name="Liu S."/>
            <person name="Liang Y."/>
            <person name="Liu Q."/>
            <person name="He Z."/>
            <person name="Tian L."/>
            <person name="Duan Y."/>
            <person name="Cai W."/>
            <person name="Li H."/>
            <person name="Song F."/>
        </authorList>
    </citation>
    <scope>NUCLEOTIDE SEQUENCE</scope>
    <source>
        <strain evidence="11">Cailab_2023a</strain>
    </source>
</reference>
<organism evidence="11">
    <name type="scientific">Menopon gallinae</name>
    <name type="common">poultry shaft louse</name>
    <dbReference type="NCBI Taxonomy" id="328185"/>
    <lineage>
        <taxon>Eukaryota</taxon>
        <taxon>Metazoa</taxon>
        <taxon>Ecdysozoa</taxon>
        <taxon>Arthropoda</taxon>
        <taxon>Hexapoda</taxon>
        <taxon>Insecta</taxon>
        <taxon>Pterygota</taxon>
        <taxon>Neoptera</taxon>
        <taxon>Paraneoptera</taxon>
        <taxon>Psocodea</taxon>
        <taxon>Troctomorpha</taxon>
        <taxon>Phthiraptera</taxon>
        <taxon>Amblycera</taxon>
        <taxon>Menoponidae</taxon>
        <taxon>Menopon</taxon>
    </lineage>
</organism>